<evidence type="ECO:0000256" key="1">
    <source>
        <dbReference type="ARBA" id="ARBA00004141"/>
    </source>
</evidence>
<comment type="subcellular location">
    <subcellularLocation>
        <location evidence="1 5">Membrane</location>
        <topology evidence="1 5">Multi-pass membrane protein</topology>
    </subcellularLocation>
</comment>
<dbReference type="GO" id="GO:0051205">
    <property type="term" value="P:protein insertion into membrane"/>
    <property type="evidence" value="ECO:0007669"/>
    <property type="project" value="TreeGrafter"/>
</dbReference>
<comment type="caution">
    <text evidence="9">The sequence shown here is derived from an EMBL/GenBank/DDBJ whole genome shotgun (WGS) entry which is preliminary data.</text>
</comment>
<organism evidence="9 10">
    <name type="scientific">Prymnesium parvum</name>
    <name type="common">Toxic golden alga</name>
    <dbReference type="NCBI Taxonomy" id="97485"/>
    <lineage>
        <taxon>Eukaryota</taxon>
        <taxon>Haptista</taxon>
        <taxon>Haptophyta</taxon>
        <taxon>Prymnesiophyceae</taxon>
        <taxon>Prymnesiales</taxon>
        <taxon>Prymnesiaceae</taxon>
        <taxon>Prymnesium</taxon>
    </lineage>
</organism>
<reference evidence="9 10" key="1">
    <citation type="journal article" date="2024" name="Science">
        <title>Giant polyketide synthase enzymes in the biosynthesis of giant marine polyether toxins.</title>
        <authorList>
            <person name="Fallon T.R."/>
            <person name="Shende V.V."/>
            <person name="Wierzbicki I.H."/>
            <person name="Pendleton A.L."/>
            <person name="Watervoot N.F."/>
            <person name="Auber R.P."/>
            <person name="Gonzalez D.J."/>
            <person name="Wisecaver J.H."/>
            <person name="Moore B.S."/>
        </authorList>
    </citation>
    <scope>NUCLEOTIDE SEQUENCE [LARGE SCALE GENOMIC DNA]</scope>
    <source>
        <strain evidence="9 10">12B1</strain>
    </source>
</reference>
<dbReference type="GO" id="GO:0032977">
    <property type="term" value="F:membrane insertase activity"/>
    <property type="evidence" value="ECO:0007669"/>
    <property type="project" value="InterPro"/>
</dbReference>
<evidence type="ECO:0000256" key="2">
    <source>
        <dbReference type="ARBA" id="ARBA00022692"/>
    </source>
</evidence>
<dbReference type="Pfam" id="PF02096">
    <property type="entry name" value="60KD_IMP"/>
    <property type="match status" value="1"/>
</dbReference>
<dbReference type="InterPro" id="IPR001708">
    <property type="entry name" value="YidC/ALB3/OXA1/COX18"/>
</dbReference>
<evidence type="ECO:0000313" key="9">
    <source>
        <dbReference type="EMBL" id="KAL1510464.1"/>
    </source>
</evidence>
<keyword evidence="2 5" id="KW-0812">Transmembrane</keyword>
<dbReference type="EMBL" id="JBGBPQ010000015">
    <property type="protein sequence ID" value="KAL1510464.1"/>
    <property type="molecule type" value="Genomic_DNA"/>
</dbReference>
<proteinExistence type="inferred from homology"/>
<comment type="similarity">
    <text evidence="5">Belongs to the OXA1/ALB3/YidC family.</text>
</comment>
<dbReference type="PANTHER" id="PTHR12428">
    <property type="entry name" value="OXA1"/>
    <property type="match status" value="1"/>
</dbReference>
<dbReference type="Pfam" id="PF04937">
    <property type="entry name" value="DUF659"/>
    <property type="match status" value="1"/>
</dbReference>
<evidence type="ECO:0000259" key="7">
    <source>
        <dbReference type="Pfam" id="PF02096"/>
    </source>
</evidence>
<dbReference type="SUPFAM" id="SSF53098">
    <property type="entry name" value="Ribonuclease H-like"/>
    <property type="match status" value="1"/>
</dbReference>
<accession>A0AB34J1B5</accession>
<name>A0AB34J1B5_PRYPA</name>
<evidence type="ECO:0000256" key="4">
    <source>
        <dbReference type="ARBA" id="ARBA00023136"/>
    </source>
</evidence>
<dbReference type="GO" id="GO:0016020">
    <property type="term" value="C:membrane"/>
    <property type="evidence" value="ECO:0007669"/>
    <property type="project" value="UniProtKB-SubCell"/>
</dbReference>
<protein>
    <submittedName>
        <fullName evidence="9">Uncharacterized protein</fullName>
    </submittedName>
</protein>
<keyword evidence="4" id="KW-0472">Membrane</keyword>
<feature type="domain" description="DUF659" evidence="8">
    <location>
        <begin position="13"/>
        <end position="136"/>
    </location>
</feature>
<feature type="compositionally biased region" description="Basic residues" evidence="6">
    <location>
        <begin position="577"/>
        <end position="589"/>
    </location>
</feature>
<evidence type="ECO:0000259" key="8">
    <source>
        <dbReference type="Pfam" id="PF04937"/>
    </source>
</evidence>
<evidence type="ECO:0000256" key="3">
    <source>
        <dbReference type="ARBA" id="ARBA00022989"/>
    </source>
</evidence>
<evidence type="ECO:0000256" key="6">
    <source>
        <dbReference type="SAM" id="MobiDB-lite"/>
    </source>
</evidence>
<dbReference type="NCBIfam" id="TIGR03592">
    <property type="entry name" value="yidC_oxa1_cterm"/>
    <property type="match status" value="1"/>
</dbReference>
<dbReference type="PANTHER" id="PTHR12428:SF14">
    <property type="entry name" value="ALBINO3-LIKE PROTEIN 1, CHLOROPLASTIC"/>
    <property type="match status" value="1"/>
</dbReference>
<dbReference type="AlphaFoldDB" id="A0AB34J1B5"/>
<dbReference type="CDD" id="cd20070">
    <property type="entry name" value="5TM_YidC_Alb3"/>
    <property type="match status" value="1"/>
</dbReference>
<dbReference type="InterPro" id="IPR028055">
    <property type="entry name" value="YidC/Oxa/ALB_C"/>
</dbReference>
<keyword evidence="3" id="KW-1133">Transmembrane helix</keyword>
<feature type="domain" description="Membrane insertase YidC/Oxa/ALB C-terminal" evidence="7">
    <location>
        <begin position="264"/>
        <end position="474"/>
    </location>
</feature>
<dbReference type="InterPro" id="IPR007021">
    <property type="entry name" value="DUF659"/>
</dbReference>
<dbReference type="Proteomes" id="UP001515480">
    <property type="component" value="Unassembled WGS sequence"/>
</dbReference>
<dbReference type="InterPro" id="IPR012337">
    <property type="entry name" value="RNaseH-like_sf"/>
</dbReference>
<feature type="region of interest" description="Disordered" evidence="6">
    <location>
        <begin position="482"/>
        <end position="589"/>
    </location>
</feature>
<sequence length="589" mass="63220">MTKQIELNDDASQNKTRFGMTYLSDGWESCDSLPLINSAYVTANNGGVYIRSVDTSGATKTAEYCASLMIEDIYAIGPQDVIVVCTDTCKTMEKAWGLVMAEFPWISAIPCVAHVLSLLMKDVGKIPDVQELVKEESIIEELSEDCWHTAGARLDAAAELATGRRSVMLLVSLAAAHAFHAGGGVLRPAMNARPAASMLDGHLTSWIADAAILLDDTTSNAVTSAAAATAEDPSWFTSLVVTPLELGIEALASAFRGAGMEQAYGPAIIVFTIVLKALTFPLNKQQIESTAKMQAIQPMAKKLQDKYQNRDPARLNQELQKLYQDNQVNPLAGCLPALAQIPIFIGLYQALLALAKENLLAEPFLWIPSLEGPSRDYTEGIKWLTEGWSNGAPPLGWHDTLCYLVLPVALVISQYLSTALLTPKTDDPAQQQSQAILKFLPLMIGWFSLNVPSGLGLYWLVNNAVTTLTTVLIRQAVGTPAMEVSGGSSTAAVEPPKSQGFGRRYGEIVESTDAETGTKVTIKPPGAVRNPTRAERRSPSEDDSIDVQSETVPVGGKSDAPIDGGVEPASSPPPQAKKARKKKGGKKKK</sequence>
<evidence type="ECO:0000313" key="10">
    <source>
        <dbReference type="Proteomes" id="UP001515480"/>
    </source>
</evidence>
<evidence type="ECO:0000256" key="5">
    <source>
        <dbReference type="RuleBase" id="RU003945"/>
    </source>
</evidence>
<gene>
    <name evidence="9" type="ORF">AB1Y20_006771</name>
</gene>
<keyword evidence="10" id="KW-1185">Reference proteome</keyword>
<dbReference type="InterPro" id="IPR047196">
    <property type="entry name" value="YidC_ALB_C"/>
</dbReference>